<dbReference type="InterPro" id="IPR006119">
    <property type="entry name" value="Resolv_N"/>
</dbReference>
<name>A0A6A1TXA2_NEOGA</name>
<evidence type="ECO:0000259" key="1">
    <source>
        <dbReference type="Pfam" id="PF00239"/>
    </source>
</evidence>
<feature type="domain" description="Resolvase/invertase-type recombinase catalytic" evidence="1">
    <location>
        <begin position="5"/>
        <end position="55"/>
    </location>
</feature>
<dbReference type="Proteomes" id="UP000386575">
    <property type="component" value="Unassembled WGS sequence"/>
</dbReference>
<dbReference type="EMBL" id="VZUL01000002">
    <property type="protein sequence ID" value="KAB1089302.1"/>
    <property type="molecule type" value="Genomic_DNA"/>
</dbReference>
<dbReference type="Gene3D" id="3.40.50.1390">
    <property type="entry name" value="Resolvase, N-terminal catalytic domain"/>
    <property type="match status" value="1"/>
</dbReference>
<dbReference type="SUPFAM" id="SSF53041">
    <property type="entry name" value="Resolvase-like"/>
    <property type="match status" value="1"/>
</dbReference>
<organism evidence="2 3">
    <name type="scientific">Neorhizobium galegae</name>
    <name type="common">Rhizobium galegae</name>
    <dbReference type="NCBI Taxonomy" id="399"/>
    <lineage>
        <taxon>Bacteria</taxon>
        <taxon>Pseudomonadati</taxon>
        <taxon>Pseudomonadota</taxon>
        <taxon>Alphaproteobacteria</taxon>
        <taxon>Hyphomicrobiales</taxon>
        <taxon>Rhizobiaceae</taxon>
        <taxon>Rhizobium/Agrobacterium group</taxon>
        <taxon>Neorhizobium</taxon>
    </lineage>
</organism>
<dbReference type="Pfam" id="PF00239">
    <property type="entry name" value="Resolvase"/>
    <property type="match status" value="1"/>
</dbReference>
<reference evidence="2 3" key="1">
    <citation type="submission" date="2019-09" db="EMBL/GenBank/DDBJ databases">
        <title>Genome sequencing of Ng87 strain.</title>
        <authorList>
            <person name="Karasev E.S."/>
            <person name="Andronov E."/>
        </authorList>
    </citation>
    <scope>NUCLEOTIDE SEQUENCE [LARGE SCALE GENOMIC DNA]</scope>
    <source>
        <strain evidence="2 3">Ng87</strain>
    </source>
</reference>
<evidence type="ECO:0000313" key="3">
    <source>
        <dbReference type="Proteomes" id="UP000386575"/>
    </source>
</evidence>
<sequence length="68" mass="7645">MKSKAYSYIRMSTEVQLRGDSLRRQTEASRNYAVKHGLELVEGFQLEDIGVSAFHGRNVAQGSLGRFP</sequence>
<proteinExistence type="predicted"/>
<gene>
    <name evidence="2" type="ORF">F4V91_24910</name>
</gene>
<accession>A0A6A1TXA2</accession>
<dbReference type="AlphaFoldDB" id="A0A6A1TXA2"/>
<dbReference type="RefSeq" id="WP_151046033.1">
    <property type="nucleotide sequence ID" value="NZ_VZUL01000002.1"/>
</dbReference>
<protein>
    <recommendedName>
        <fullName evidence="1">Resolvase/invertase-type recombinase catalytic domain-containing protein</fullName>
    </recommendedName>
</protein>
<comment type="caution">
    <text evidence="2">The sequence shown here is derived from an EMBL/GenBank/DDBJ whole genome shotgun (WGS) entry which is preliminary data.</text>
</comment>
<dbReference type="InterPro" id="IPR036162">
    <property type="entry name" value="Resolvase-like_N_sf"/>
</dbReference>
<dbReference type="GO" id="GO:0003677">
    <property type="term" value="F:DNA binding"/>
    <property type="evidence" value="ECO:0007669"/>
    <property type="project" value="InterPro"/>
</dbReference>
<dbReference type="GO" id="GO:0000150">
    <property type="term" value="F:DNA strand exchange activity"/>
    <property type="evidence" value="ECO:0007669"/>
    <property type="project" value="InterPro"/>
</dbReference>
<evidence type="ECO:0000313" key="2">
    <source>
        <dbReference type="EMBL" id="KAB1089302.1"/>
    </source>
</evidence>